<organism evidence="1 2">
    <name type="scientific">Canavalia gladiata</name>
    <name type="common">Sword bean</name>
    <name type="synonym">Dolichos gladiatus</name>
    <dbReference type="NCBI Taxonomy" id="3824"/>
    <lineage>
        <taxon>Eukaryota</taxon>
        <taxon>Viridiplantae</taxon>
        <taxon>Streptophyta</taxon>
        <taxon>Embryophyta</taxon>
        <taxon>Tracheophyta</taxon>
        <taxon>Spermatophyta</taxon>
        <taxon>Magnoliopsida</taxon>
        <taxon>eudicotyledons</taxon>
        <taxon>Gunneridae</taxon>
        <taxon>Pentapetalae</taxon>
        <taxon>rosids</taxon>
        <taxon>fabids</taxon>
        <taxon>Fabales</taxon>
        <taxon>Fabaceae</taxon>
        <taxon>Papilionoideae</taxon>
        <taxon>50 kb inversion clade</taxon>
        <taxon>NPAAA clade</taxon>
        <taxon>indigoferoid/millettioid clade</taxon>
        <taxon>Phaseoleae</taxon>
        <taxon>Canavalia</taxon>
    </lineage>
</organism>
<evidence type="ECO:0000313" key="2">
    <source>
        <dbReference type="Proteomes" id="UP001367508"/>
    </source>
</evidence>
<evidence type="ECO:0000313" key="1">
    <source>
        <dbReference type="EMBL" id="KAK7306301.1"/>
    </source>
</evidence>
<proteinExistence type="predicted"/>
<dbReference type="Proteomes" id="UP001367508">
    <property type="component" value="Unassembled WGS sequence"/>
</dbReference>
<reference evidence="1 2" key="1">
    <citation type="submission" date="2024-01" db="EMBL/GenBank/DDBJ databases">
        <title>The genomes of 5 underutilized Papilionoideae crops provide insights into root nodulation and disease resistanc.</title>
        <authorList>
            <person name="Jiang F."/>
        </authorList>
    </citation>
    <scope>NUCLEOTIDE SEQUENCE [LARGE SCALE GENOMIC DNA]</scope>
    <source>
        <strain evidence="1">LVBAO_FW01</strain>
        <tissue evidence="1">Leaves</tissue>
    </source>
</reference>
<keyword evidence="2" id="KW-1185">Reference proteome</keyword>
<dbReference type="EMBL" id="JAYMYQ010000011">
    <property type="protein sequence ID" value="KAK7306301.1"/>
    <property type="molecule type" value="Genomic_DNA"/>
</dbReference>
<dbReference type="AlphaFoldDB" id="A0AAN9JY57"/>
<accession>A0AAN9JY57</accession>
<sequence>MISPFYFEPSTFSSSFLDFGLSLTPNGQSPTALLLLDGTGRPRMQIKLTSLSERGWIELLQGPLWTKVEGYARWAGLNDRTEGGTQRGDDKWHSWKRLRYAQTVNIRERVIPKGLTSLLMQDPILCGYASAFYVAEPLPNIRYQRPDHGAAFPYVLYSHSESNLMVHFLKFFSCATYTQGVLPLKKNTLPLVEKGSREKTPGELSNSVHHALLFLT</sequence>
<name>A0AAN9JY57_CANGL</name>
<protein>
    <submittedName>
        <fullName evidence="1">Uncharacterized protein</fullName>
    </submittedName>
</protein>
<comment type="caution">
    <text evidence="1">The sequence shown here is derived from an EMBL/GenBank/DDBJ whole genome shotgun (WGS) entry which is preliminary data.</text>
</comment>
<gene>
    <name evidence="1" type="ORF">VNO77_44229</name>
</gene>